<keyword evidence="4" id="KW-1185">Reference proteome</keyword>
<evidence type="ECO:0000256" key="2">
    <source>
        <dbReference type="SAM" id="SignalP"/>
    </source>
</evidence>
<dbReference type="EMBL" id="LSRX01000419">
    <property type="protein sequence ID" value="OLP97830.1"/>
    <property type="molecule type" value="Genomic_DNA"/>
</dbReference>
<comment type="caution">
    <text evidence="3">The sequence shown here is derived from an EMBL/GenBank/DDBJ whole genome shotgun (WGS) entry which is preliminary data.</text>
</comment>
<feature type="chain" id="PRO_5012163868" evidence="2">
    <location>
        <begin position="20"/>
        <end position="162"/>
    </location>
</feature>
<protein>
    <submittedName>
        <fullName evidence="3">Uncharacterized protein</fullName>
    </submittedName>
</protein>
<reference evidence="3 4" key="1">
    <citation type="submission" date="2016-02" db="EMBL/GenBank/DDBJ databases">
        <title>Genome analysis of coral dinoflagellate symbionts highlights evolutionary adaptations to a symbiotic lifestyle.</title>
        <authorList>
            <person name="Aranda M."/>
            <person name="Li Y."/>
            <person name="Liew Y.J."/>
            <person name="Baumgarten S."/>
            <person name="Simakov O."/>
            <person name="Wilson M."/>
            <person name="Piel J."/>
            <person name="Ashoor H."/>
            <person name="Bougouffa S."/>
            <person name="Bajic V.B."/>
            <person name="Ryu T."/>
            <person name="Ravasi T."/>
            <person name="Bayer T."/>
            <person name="Micklem G."/>
            <person name="Kim H."/>
            <person name="Bhak J."/>
            <person name="Lajeunesse T.C."/>
            <person name="Voolstra C.R."/>
        </authorList>
    </citation>
    <scope>NUCLEOTIDE SEQUENCE [LARGE SCALE GENOMIC DNA]</scope>
    <source>
        <strain evidence="3 4">CCMP2467</strain>
    </source>
</reference>
<evidence type="ECO:0000256" key="1">
    <source>
        <dbReference type="SAM" id="MobiDB-lite"/>
    </source>
</evidence>
<sequence length="162" mass="18308">MKWLALLLYVVLVLRLSNVADLRLLPLTPVLRFPLVEVEEHLEALLWWSEPGTAEAVVQHAQAPEASGEFAAPKFSSSAALRRKFGKPLPEQKTEGRREREQLGPRYTSLTTLGHDSWGDLLGKCCAKRRRSYSPRCSNSAEPENENSDELQKRGHLRIHAK</sequence>
<dbReference type="Proteomes" id="UP000186817">
    <property type="component" value="Unassembled WGS sequence"/>
</dbReference>
<evidence type="ECO:0000313" key="4">
    <source>
        <dbReference type="Proteomes" id="UP000186817"/>
    </source>
</evidence>
<proteinExistence type="predicted"/>
<dbReference type="AlphaFoldDB" id="A0A1Q9DRL9"/>
<feature type="compositionally biased region" description="Basic and acidic residues" evidence="1">
    <location>
        <begin position="90"/>
        <end position="103"/>
    </location>
</feature>
<feature type="region of interest" description="Disordered" evidence="1">
    <location>
        <begin position="85"/>
        <end position="108"/>
    </location>
</feature>
<keyword evidence="2" id="KW-0732">Signal</keyword>
<gene>
    <name evidence="3" type="ORF">AK812_SmicGene19770</name>
</gene>
<feature type="region of interest" description="Disordered" evidence="1">
    <location>
        <begin position="133"/>
        <end position="162"/>
    </location>
</feature>
<feature type="signal peptide" evidence="2">
    <location>
        <begin position="1"/>
        <end position="19"/>
    </location>
</feature>
<accession>A0A1Q9DRL9</accession>
<evidence type="ECO:0000313" key="3">
    <source>
        <dbReference type="EMBL" id="OLP97830.1"/>
    </source>
</evidence>
<organism evidence="3 4">
    <name type="scientific">Symbiodinium microadriaticum</name>
    <name type="common">Dinoflagellate</name>
    <name type="synonym">Zooxanthella microadriatica</name>
    <dbReference type="NCBI Taxonomy" id="2951"/>
    <lineage>
        <taxon>Eukaryota</taxon>
        <taxon>Sar</taxon>
        <taxon>Alveolata</taxon>
        <taxon>Dinophyceae</taxon>
        <taxon>Suessiales</taxon>
        <taxon>Symbiodiniaceae</taxon>
        <taxon>Symbiodinium</taxon>
    </lineage>
</organism>
<name>A0A1Q9DRL9_SYMMI</name>